<feature type="transmembrane region" description="Helical" evidence="1">
    <location>
        <begin position="301"/>
        <end position="321"/>
    </location>
</feature>
<feature type="transmembrane region" description="Helical" evidence="1">
    <location>
        <begin position="390"/>
        <end position="407"/>
    </location>
</feature>
<keyword evidence="1" id="KW-0472">Membrane</keyword>
<name>A0A9W6LY30_9MICO</name>
<proteinExistence type="predicted"/>
<evidence type="ECO:0000256" key="1">
    <source>
        <dbReference type="SAM" id="Phobius"/>
    </source>
</evidence>
<feature type="transmembrane region" description="Helical" evidence="1">
    <location>
        <begin position="196"/>
        <end position="222"/>
    </location>
</feature>
<keyword evidence="1" id="KW-0812">Transmembrane</keyword>
<sequence>MHRILIALLAAFDALVAALVGLAVVLAPLTLLWTFTFGLTADWAGLWPTTARIWQLGNLVPLSLAFDEDAVVALGLPDEAATFTLTLAPLAFAVFAAFFAARSGRRAVRSGAGAVGVLAGIAMTAIIAAVVLATSGSELARVEAWQAVLLPTAVYAVGAVAGAWAEGWSEGDGGLADLVHERVDGWSSKWREVPTLAVRGGAVALAAVVGAAALAVVVAVLVRADAVVALFEQAQVDALGATALALAQVAYLPTLIGWGVSWIAGPGFAVGAATTVSPAGTQLGVVPGIPMLGLLPEQGSGWLLLVALLPVAAGALAGWHVRSALAAEWEIERPEDDDHPSPHEPVSPRVVLAIAIAAIAGAGAAGIAALSSGSIGPGRLATVGPDPGPVALAVGLEVLVGAAILLLSPRPHGHAAATADGAAALADGDELARR</sequence>
<evidence type="ECO:0000313" key="2">
    <source>
        <dbReference type="EMBL" id="GLJ62848.1"/>
    </source>
</evidence>
<keyword evidence="3" id="KW-1185">Reference proteome</keyword>
<dbReference type="AlphaFoldDB" id="A0A9W6LY30"/>
<organism evidence="2 3">
    <name type="scientific">Microbacterium barkeri</name>
    <dbReference type="NCBI Taxonomy" id="33917"/>
    <lineage>
        <taxon>Bacteria</taxon>
        <taxon>Bacillati</taxon>
        <taxon>Actinomycetota</taxon>
        <taxon>Actinomycetes</taxon>
        <taxon>Micrococcales</taxon>
        <taxon>Microbacteriaceae</taxon>
        <taxon>Microbacterium</taxon>
    </lineage>
</organism>
<keyword evidence="1" id="KW-1133">Transmembrane helix</keyword>
<protein>
    <submittedName>
        <fullName evidence="2">Uncharacterized protein</fullName>
    </submittedName>
</protein>
<gene>
    <name evidence="2" type="ORF">GCM10017576_29790</name>
</gene>
<reference evidence="2" key="2">
    <citation type="submission" date="2023-01" db="EMBL/GenBank/DDBJ databases">
        <authorList>
            <person name="Sun Q."/>
            <person name="Evtushenko L."/>
        </authorList>
    </citation>
    <scope>NUCLEOTIDE SEQUENCE</scope>
    <source>
        <strain evidence="2">VKM Ac-1020</strain>
    </source>
</reference>
<feature type="transmembrane region" description="Helical" evidence="1">
    <location>
        <begin position="112"/>
        <end position="132"/>
    </location>
</feature>
<accession>A0A9W6LY30</accession>
<dbReference type="Pfam" id="PF19877">
    <property type="entry name" value="DUF6350"/>
    <property type="match status" value="1"/>
</dbReference>
<evidence type="ECO:0000313" key="3">
    <source>
        <dbReference type="Proteomes" id="UP001142462"/>
    </source>
</evidence>
<dbReference type="RefSeq" id="WP_271174526.1">
    <property type="nucleotide sequence ID" value="NZ_BSEJ01000018.1"/>
</dbReference>
<reference evidence="2" key="1">
    <citation type="journal article" date="2014" name="Int. J. Syst. Evol. Microbiol.">
        <title>Complete genome sequence of Corynebacterium casei LMG S-19264T (=DSM 44701T), isolated from a smear-ripened cheese.</title>
        <authorList>
            <consortium name="US DOE Joint Genome Institute (JGI-PGF)"/>
            <person name="Walter F."/>
            <person name="Albersmeier A."/>
            <person name="Kalinowski J."/>
            <person name="Ruckert C."/>
        </authorList>
    </citation>
    <scope>NUCLEOTIDE SEQUENCE</scope>
    <source>
        <strain evidence="2">VKM Ac-1020</strain>
    </source>
</reference>
<dbReference type="InterPro" id="IPR045931">
    <property type="entry name" value="DUF6350"/>
</dbReference>
<feature type="transmembrane region" description="Helical" evidence="1">
    <location>
        <begin position="80"/>
        <end position="100"/>
    </location>
</feature>
<comment type="caution">
    <text evidence="2">The sequence shown here is derived from an EMBL/GenBank/DDBJ whole genome shotgun (WGS) entry which is preliminary data.</text>
</comment>
<dbReference type="EMBL" id="BSEJ01000018">
    <property type="protein sequence ID" value="GLJ62848.1"/>
    <property type="molecule type" value="Genomic_DNA"/>
</dbReference>
<feature type="transmembrane region" description="Helical" evidence="1">
    <location>
        <begin position="144"/>
        <end position="165"/>
    </location>
</feature>
<dbReference type="Proteomes" id="UP001142462">
    <property type="component" value="Unassembled WGS sequence"/>
</dbReference>
<feature type="transmembrane region" description="Helical" evidence="1">
    <location>
        <begin position="350"/>
        <end position="370"/>
    </location>
</feature>